<proteinExistence type="predicted"/>
<dbReference type="AlphaFoldDB" id="A0AAE1QK84"/>
<comment type="caution">
    <text evidence="1">The sequence shown here is derived from an EMBL/GenBank/DDBJ whole genome shotgun (WGS) entry which is preliminary data.</text>
</comment>
<evidence type="ECO:0000313" key="2">
    <source>
        <dbReference type="Proteomes" id="UP001292094"/>
    </source>
</evidence>
<dbReference type="EMBL" id="JAWZYT010000092">
    <property type="protein sequence ID" value="KAK4328261.1"/>
    <property type="molecule type" value="Genomic_DNA"/>
</dbReference>
<accession>A0AAE1QK84</accession>
<keyword evidence="2" id="KW-1185">Reference proteome</keyword>
<name>A0AAE1QK84_9EUCA</name>
<reference evidence="1" key="1">
    <citation type="submission" date="2023-11" db="EMBL/GenBank/DDBJ databases">
        <title>Genome assemblies of two species of porcelain crab, Petrolisthes cinctipes and Petrolisthes manimaculis (Anomura: Porcellanidae).</title>
        <authorList>
            <person name="Angst P."/>
        </authorList>
    </citation>
    <scope>NUCLEOTIDE SEQUENCE</scope>
    <source>
        <strain evidence="1">PB745_02</strain>
        <tissue evidence="1">Gill</tissue>
    </source>
</reference>
<organism evidence="1 2">
    <name type="scientific">Petrolisthes manimaculis</name>
    <dbReference type="NCBI Taxonomy" id="1843537"/>
    <lineage>
        <taxon>Eukaryota</taxon>
        <taxon>Metazoa</taxon>
        <taxon>Ecdysozoa</taxon>
        <taxon>Arthropoda</taxon>
        <taxon>Crustacea</taxon>
        <taxon>Multicrustacea</taxon>
        <taxon>Malacostraca</taxon>
        <taxon>Eumalacostraca</taxon>
        <taxon>Eucarida</taxon>
        <taxon>Decapoda</taxon>
        <taxon>Pleocyemata</taxon>
        <taxon>Anomura</taxon>
        <taxon>Galatheoidea</taxon>
        <taxon>Porcellanidae</taxon>
        <taxon>Petrolisthes</taxon>
    </lineage>
</organism>
<dbReference type="Proteomes" id="UP001292094">
    <property type="component" value="Unassembled WGS sequence"/>
</dbReference>
<sequence>MRRCHDVMTNSCGACLPPSRCYQTAMGELPMLYHPLTQGQPTSQHLFCFLLCHCTRLTTPRQAFMTYTLP</sequence>
<evidence type="ECO:0000313" key="1">
    <source>
        <dbReference type="EMBL" id="KAK4328261.1"/>
    </source>
</evidence>
<protein>
    <submittedName>
        <fullName evidence="1">Uncharacterized protein</fullName>
    </submittedName>
</protein>
<gene>
    <name evidence="1" type="ORF">Pmani_001379</name>
</gene>